<proteinExistence type="predicted"/>
<name>A0A4C1ZBU5_EUMVA</name>
<reference evidence="1 2" key="1">
    <citation type="journal article" date="2019" name="Commun. Biol.">
        <title>The bagworm genome reveals a unique fibroin gene that provides high tensile strength.</title>
        <authorList>
            <person name="Kono N."/>
            <person name="Nakamura H."/>
            <person name="Ohtoshi R."/>
            <person name="Tomita M."/>
            <person name="Numata K."/>
            <person name="Arakawa K."/>
        </authorList>
    </citation>
    <scope>NUCLEOTIDE SEQUENCE [LARGE SCALE GENOMIC DNA]</scope>
</reference>
<accession>A0A4C1ZBU5</accession>
<keyword evidence="2" id="KW-1185">Reference proteome</keyword>
<organism evidence="1 2">
    <name type="scientific">Eumeta variegata</name>
    <name type="common">Bagworm moth</name>
    <name type="synonym">Eumeta japonica</name>
    <dbReference type="NCBI Taxonomy" id="151549"/>
    <lineage>
        <taxon>Eukaryota</taxon>
        <taxon>Metazoa</taxon>
        <taxon>Ecdysozoa</taxon>
        <taxon>Arthropoda</taxon>
        <taxon>Hexapoda</taxon>
        <taxon>Insecta</taxon>
        <taxon>Pterygota</taxon>
        <taxon>Neoptera</taxon>
        <taxon>Endopterygota</taxon>
        <taxon>Lepidoptera</taxon>
        <taxon>Glossata</taxon>
        <taxon>Ditrysia</taxon>
        <taxon>Tineoidea</taxon>
        <taxon>Psychidae</taxon>
        <taxon>Oiketicinae</taxon>
        <taxon>Eumeta</taxon>
    </lineage>
</organism>
<dbReference type="Proteomes" id="UP000299102">
    <property type="component" value="Unassembled WGS sequence"/>
</dbReference>
<evidence type="ECO:0000313" key="1">
    <source>
        <dbReference type="EMBL" id="GBP84633.1"/>
    </source>
</evidence>
<comment type="caution">
    <text evidence="1">The sequence shown here is derived from an EMBL/GenBank/DDBJ whole genome shotgun (WGS) entry which is preliminary data.</text>
</comment>
<dbReference type="EMBL" id="BGZK01001691">
    <property type="protein sequence ID" value="GBP84633.1"/>
    <property type="molecule type" value="Genomic_DNA"/>
</dbReference>
<dbReference type="AlphaFoldDB" id="A0A4C1ZBU5"/>
<evidence type="ECO:0000313" key="2">
    <source>
        <dbReference type="Proteomes" id="UP000299102"/>
    </source>
</evidence>
<gene>
    <name evidence="1" type="ORF">EVAR_65558_1</name>
</gene>
<protein>
    <submittedName>
        <fullName evidence="1">Uncharacterized protein</fullName>
    </submittedName>
</protein>
<sequence>MRATICRYLCAACCAGTYDSATPLSRSTPRPHTPHFIRSRPAKEHYSLLSNCAIQNRVFIVGVDFAHSRFRLASASVNTIGGLTNVPNTFALYIRRVLTHYLDDI</sequence>